<evidence type="ECO:0000313" key="1">
    <source>
        <dbReference type="EMBL" id="CAH3160981.1"/>
    </source>
</evidence>
<accession>A0ABN8QB41</accession>
<evidence type="ECO:0000313" key="2">
    <source>
        <dbReference type="Proteomes" id="UP001159427"/>
    </source>
</evidence>
<sequence length="204" mass="23271">MSRATLFYLKARNCKVVDYFHIEDRASIPEHYETSEYIMKAGHVLVHFVVSLYLLLPRCFLSVNNHGECLLTQYGATVVAVVSQDRLWSEKRMSLMDSPSLYFGNLANAVCLPSNGCNYLLLSGWRFTNYSAIDLLSVRFPDNVCNYLLLSGIRCVNYSTIDFPDVCLSDVRKCQQMQSEDKKTQAAMCLLRKFVGDIPSHVKR</sequence>
<name>A0ABN8QB41_9CNID</name>
<organism evidence="1 2">
    <name type="scientific">Porites evermanni</name>
    <dbReference type="NCBI Taxonomy" id="104178"/>
    <lineage>
        <taxon>Eukaryota</taxon>
        <taxon>Metazoa</taxon>
        <taxon>Cnidaria</taxon>
        <taxon>Anthozoa</taxon>
        <taxon>Hexacorallia</taxon>
        <taxon>Scleractinia</taxon>
        <taxon>Fungiina</taxon>
        <taxon>Poritidae</taxon>
        <taxon>Porites</taxon>
    </lineage>
</organism>
<comment type="caution">
    <text evidence="1">The sequence shown here is derived from an EMBL/GenBank/DDBJ whole genome shotgun (WGS) entry which is preliminary data.</text>
</comment>
<dbReference type="EMBL" id="CALNXI010001229">
    <property type="protein sequence ID" value="CAH3160981.1"/>
    <property type="molecule type" value="Genomic_DNA"/>
</dbReference>
<reference evidence="1 2" key="1">
    <citation type="submission" date="2022-05" db="EMBL/GenBank/DDBJ databases">
        <authorList>
            <consortium name="Genoscope - CEA"/>
            <person name="William W."/>
        </authorList>
    </citation>
    <scope>NUCLEOTIDE SEQUENCE [LARGE SCALE GENOMIC DNA]</scope>
</reference>
<dbReference type="Proteomes" id="UP001159427">
    <property type="component" value="Unassembled WGS sequence"/>
</dbReference>
<keyword evidence="2" id="KW-1185">Reference proteome</keyword>
<protein>
    <submittedName>
        <fullName evidence="1">Uncharacterized protein</fullName>
    </submittedName>
</protein>
<gene>
    <name evidence="1" type="ORF">PEVE_00003776</name>
</gene>
<proteinExistence type="predicted"/>